<gene>
    <name evidence="1" type="ORF">IEN85_01320</name>
</gene>
<evidence type="ECO:0000313" key="1">
    <source>
        <dbReference type="EMBL" id="MBD5778134.1"/>
    </source>
</evidence>
<accession>A0A927F4A3</accession>
<sequence length="661" mass="71460">MSALLPSRFCVALLLGWLAAVGGVTGLAVVEGASIWQVTLRYEAAGEWELLDAKVAPLAKEGSLSAGTRTTLARWEWIDAQGETLLDSEIRLPLQVSVPLAESGPSPVSWVTPPSGVLSARVWGPDDPEAVAGARLLMEASDGMTASSYSLSLPEERLALLSTDGTGPVGSYQLRDTGANAERLVFVLMGDGYLQEDIDSGLYREHAEATLAAFENVAPWDVLLNGTNVHVVEIVSAERGASKEDGPNGTMRDTYFQTAFHSGGIERLLVAEGNGVALARAAADEALGVGAWDQIVMMVNSSKYGGSGGSIAVHSMNVNGPRVSIHEVGHSYAGLADEYDYADGERWSGSRPGEANVDTDLENLKWADWLDGGVPVPTPDASEWNGRVGAFEGAKYKEFGVYRPQRHCMMRSISSPFCKVCVERHVQRYFELLGDELGYARRPLGETPVLVANVKSFSLALPEFSGNRVRWYLDGELLNGAEGTAFALSRGQLGGGTKTLSAEWSYDDSVVKKGALKTYSWEVLPFEGTVLGTPYWWLESFGFDARILGVDAVDHDRDGYTTAEEYLANTDPTNPASRIALLRFGSSDPEFGYSLLWALTPDRAFTLERSQDLANWLAVPGFEAIESPFAGGVSYEVPRDWLAYYYRLKVELGESGADATD</sequence>
<keyword evidence="2" id="KW-1185">Reference proteome</keyword>
<dbReference type="Gene3D" id="3.40.390.10">
    <property type="entry name" value="Collagenase (Catalytic Domain)"/>
    <property type="match status" value="1"/>
</dbReference>
<dbReference type="AlphaFoldDB" id="A0A927F4A3"/>
<protein>
    <recommendedName>
        <fullName evidence="3">IgA Peptidase M64</fullName>
    </recommendedName>
</protein>
<dbReference type="RefSeq" id="WP_191615258.1">
    <property type="nucleotide sequence ID" value="NZ_JACYFG010000002.1"/>
</dbReference>
<dbReference type="Proteomes" id="UP000622317">
    <property type="component" value="Unassembled WGS sequence"/>
</dbReference>
<dbReference type="InterPro" id="IPR024079">
    <property type="entry name" value="MetalloPept_cat_dom_sf"/>
</dbReference>
<name>A0A927F4A3_9BACT</name>
<dbReference type="GO" id="GO:0008237">
    <property type="term" value="F:metallopeptidase activity"/>
    <property type="evidence" value="ECO:0007669"/>
    <property type="project" value="InterPro"/>
</dbReference>
<organism evidence="1 2">
    <name type="scientific">Pelagicoccus enzymogenes</name>
    <dbReference type="NCBI Taxonomy" id="2773457"/>
    <lineage>
        <taxon>Bacteria</taxon>
        <taxon>Pseudomonadati</taxon>
        <taxon>Verrucomicrobiota</taxon>
        <taxon>Opitutia</taxon>
        <taxon>Puniceicoccales</taxon>
        <taxon>Pelagicoccaceae</taxon>
        <taxon>Pelagicoccus</taxon>
    </lineage>
</organism>
<comment type="caution">
    <text evidence="1">The sequence shown here is derived from an EMBL/GenBank/DDBJ whole genome shotgun (WGS) entry which is preliminary data.</text>
</comment>
<evidence type="ECO:0000313" key="2">
    <source>
        <dbReference type="Proteomes" id="UP000622317"/>
    </source>
</evidence>
<proteinExistence type="predicted"/>
<dbReference type="EMBL" id="JACYFG010000002">
    <property type="protein sequence ID" value="MBD5778134.1"/>
    <property type="molecule type" value="Genomic_DNA"/>
</dbReference>
<reference evidence="1" key="1">
    <citation type="submission" date="2020-09" db="EMBL/GenBank/DDBJ databases">
        <title>Pelagicoccus enzymogenes sp. nov. with an EPS production, isolated from marine sediment.</title>
        <authorList>
            <person name="Feng X."/>
        </authorList>
    </citation>
    <scope>NUCLEOTIDE SEQUENCE</scope>
    <source>
        <strain evidence="1">NFK12</strain>
    </source>
</reference>
<dbReference type="Pfam" id="PF09471">
    <property type="entry name" value="Peptidase_M64"/>
    <property type="match status" value="2"/>
</dbReference>
<dbReference type="InterPro" id="IPR019026">
    <property type="entry name" value="Peptidase_M64_IgA"/>
</dbReference>
<evidence type="ECO:0008006" key="3">
    <source>
        <dbReference type="Google" id="ProtNLM"/>
    </source>
</evidence>